<evidence type="ECO:0000259" key="7">
    <source>
        <dbReference type="PROSITE" id="PS50198"/>
    </source>
</evidence>
<dbReference type="SUPFAM" id="SSF109998">
    <property type="entry name" value="Triger factor/SurA peptide-binding domain-like"/>
    <property type="match status" value="1"/>
</dbReference>
<reference evidence="8 9" key="1">
    <citation type="submission" date="2022-10" db="EMBL/GenBank/DDBJ databases">
        <title>Pararhodobacter sp. nov., isolated from marine algae.</title>
        <authorList>
            <person name="Choi B.J."/>
            <person name="Kim J.M."/>
            <person name="Lee J.K."/>
            <person name="Choi D.G."/>
            <person name="Jeon C.O."/>
        </authorList>
    </citation>
    <scope>NUCLEOTIDE SEQUENCE [LARGE SCALE GENOMIC DNA]</scope>
    <source>
        <strain evidence="8 9">ZQ420</strain>
    </source>
</reference>
<dbReference type="Gene3D" id="1.10.4030.10">
    <property type="entry name" value="Porin chaperone SurA, peptide-binding domain"/>
    <property type="match status" value="1"/>
</dbReference>
<protein>
    <recommendedName>
        <fullName evidence="1">Parvulin-like PPIase</fullName>
    </recommendedName>
    <alternativeName>
        <fullName evidence="3">Peptidyl-prolyl cis-trans isomerase plp</fullName>
    </alternativeName>
    <alternativeName>
        <fullName evidence="4">Rotamase plp</fullName>
    </alternativeName>
</protein>
<evidence type="ECO:0000256" key="3">
    <source>
        <dbReference type="ARBA" id="ARBA00030642"/>
    </source>
</evidence>
<keyword evidence="2 6" id="KW-0732">Signal</keyword>
<proteinExistence type="predicted"/>
<evidence type="ECO:0000256" key="4">
    <source>
        <dbReference type="ARBA" id="ARBA00031484"/>
    </source>
</evidence>
<dbReference type="PROSITE" id="PS50198">
    <property type="entry name" value="PPIC_PPIASE_2"/>
    <property type="match status" value="1"/>
</dbReference>
<keyword evidence="5" id="KW-0413">Isomerase</keyword>
<evidence type="ECO:0000256" key="1">
    <source>
        <dbReference type="ARBA" id="ARBA00018370"/>
    </source>
</evidence>
<dbReference type="InterPro" id="IPR046357">
    <property type="entry name" value="PPIase_dom_sf"/>
</dbReference>
<dbReference type="PANTHER" id="PTHR47637:SF1">
    <property type="entry name" value="CHAPERONE SURA"/>
    <property type="match status" value="1"/>
</dbReference>
<feature type="chain" id="PRO_5045406558" description="Parvulin-like PPIase" evidence="6">
    <location>
        <begin position="37"/>
        <end position="421"/>
    </location>
</feature>
<comment type="caution">
    <text evidence="8">The sequence shown here is derived from an EMBL/GenBank/DDBJ whole genome shotgun (WGS) entry which is preliminary data.</text>
</comment>
<feature type="signal peptide" evidence="6">
    <location>
        <begin position="1"/>
        <end position="36"/>
    </location>
</feature>
<dbReference type="InterPro" id="IPR027304">
    <property type="entry name" value="Trigger_fact/SurA_dom_sf"/>
</dbReference>
<organism evidence="8 9">
    <name type="scientific">Pararhodobacter zhoushanensis</name>
    <dbReference type="NCBI Taxonomy" id="2479545"/>
    <lineage>
        <taxon>Bacteria</taxon>
        <taxon>Pseudomonadati</taxon>
        <taxon>Pseudomonadota</taxon>
        <taxon>Alphaproteobacteria</taxon>
        <taxon>Rhodobacterales</taxon>
        <taxon>Paracoccaceae</taxon>
        <taxon>Pararhodobacter</taxon>
    </lineage>
</organism>
<evidence type="ECO:0000256" key="2">
    <source>
        <dbReference type="ARBA" id="ARBA00022729"/>
    </source>
</evidence>
<dbReference type="EMBL" id="JAPDFL010000001">
    <property type="protein sequence ID" value="MCW1933554.1"/>
    <property type="molecule type" value="Genomic_DNA"/>
</dbReference>
<dbReference type="SUPFAM" id="SSF54534">
    <property type="entry name" value="FKBP-like"/>
    <property type="match status" value="1"/>
</dbReference>
<dbReference type="Proteomes" id="UP001208938">
    <property type="component" value="Unassembled WGS sequence"/>
</dbReference>
<evidence type="ECO:0000256" key="6">
    <source>
        <dbReference type="SAM" id="SignalP"/>
    </source>
</evidence>
<feature type="domain" description="PpiC" evidence="7">
    <location>
        <begin position="176"/>
        <end position="273"/>
    </location>
</feature>
<dbReference type="RefSeq" id="WP_264506448.1">
    <property type="nucleotide sequence ID" value="NZ_JAPDFL010000001.1"/>
</dbReference>
<dbReference type="PANTHER" id="PTHR47637">
    <property type="entry name" value="CHAPERONE SURA"/>
    <property type="match status" value="1"/>
</dbReference>
<dbReference type="Gene3D" id="3.10.50.40">
    <property type="match status" value="1"/>
</dbReference>
<sequence length="421" mass="45735">MHAMLFRPTLFKTAPRVLLGLFMAAAVALAAPAAQAQSPFAAALYVNDDAVTNYEITQKMRFLEFIGVTNADMRQLAIERLIEDRLQLQEASRLGGRVTPDIMAAGMSEFAARAELTTEEMVTRMGQAGIDRETFETFIRSGVLWRELIQQLYGAQVSITNAQIDQALSVEGIQPSTEVLISEIFLPSDPQFAEAVQRIIPQIERITTEAEFANAARQVSAAPSGPSGGRVERWINVQAVPEPVGPAMATAAVGTVFGPLDMPGAYAFFQLRARRDLRAVPSEAIELDYRRADIPGGLSDTNRAAVARIRDNVDSCVDFDAVVLRTFPELPLTAVQTLTERQSALSSGVRGELERLNAGELSASMVENGQLAVMMLCARRVATDAAPARSAVRAGLLNQALEGQAAIYLQRLRAEADIRYP</sequence>
<accession>A0ABT3H137</accession>
<gene>
    <name evidence="8" type="ORF">OKW52_15135</name>
</gene>
<evidence type="ECO:0000256" key="5">
    <source>
        <dbReference type="PROSITE-ProRule" id="PRU00278"/>
    </source>
</evidence>
<dbReference type="InterPro" id="IPR050280">
    <property type="entry name" value="OMP_Chaperone_SurA"/>
</dbReference>
<dbReference type="InterPro" id="IPR000297">
    <property type="entry name" value="PPIase_PpiC"/>
</dbReference>
<name>A0ABT3H137_9RHOB</name>
<evidence type="ECO:0000313" key="8">
    <source>
        <dbReference type="EMBL" id="MCW1933554.1"/>
    </source>
</evidence>
<keyword evidence="9" id="KW-1185">Reference proteome</keyword>
<evidence type="ECO:0000313" key="9">
    <source>
        <dbReference type="Proteomes" id="UP001208938"/>
    </source>
</evidence>
<keyword evidence="5" id="KW-0697">Rotamase</keyword>